<protein>
    <submittedName>
        <fullName evidence="1">Uncharacterized protein</fullName>
    </submittedName>
</protein>
<dbReference type="AlphaFoldDB" id="A0A9J6GTJ8"/>
<dbReference type="Proteomes" id="UP000821853">
    <property type="component" value="Unassembled WGS sequence"/>
</dbReference>
<accession>A0A9J6GTJ8</accession>
<evidence type="ECO:0000313" key="1">
    <source>
        <dbReference type="EMBL" id="KAH9377695.1"/>
    </source>
</evidence>
<comment type="caution">
    <text evidence="1">The sequence shown here is derived from an EMBL/GenBank/DDBJ whole genome shotgun (WGS) entry which is preliminary data.</text>
</comment>
<organism evidence="1 2">
    <name type="scientific">Haemaphysalis longicornis</name>
    <name type="common">Bush tick</name>
    <dbReference type="NCBI Taxonomy" id="44386"/>
    <lineage>
        <taxon>Eukaryota</taxon>
        <taxon>Metazoa</taxon>
        <taxon>Ecdysozoa</taxon>
        <taxon>Arthropoda</taxon>
        <taxon>Chelicerata</taxon>
        <taxon>Arachnida</taxon>
        <taxon>Acari</taxon>
        <taxon>Parasitiformes</taxon>
        <taxon>Ixodida</taxon>
        <taxon>Ixodoidea</taxon>
        <taxon>Ixodidae</taxon>
        <taxon>Haemaphysalinae</taxon>
        <taxon>Haemaphysalis</taxon>
    </lineage>
</organism>
<dbReference type="VEuPathDB" id="VectorBase:HLOH_051699"/>
<evidence type="ECO:0000313" key="2">
    <source>
        <dbReference type="Proteomes" id="UP000821853"/>
    </source>
</evidence>
<proteinExistence type="predicted"/>
<dbReference type="EMBL" id="JABSTR010000008">
    <property type="protein sequence ID" value="KAH9377695.1"/>
    <property type="molecule type" value="Genomic_DNA"/>
</dbReference>
<keyword evidence="2" id="KW-1185">Reference proteome</keyword>
<gene>
    <name evidence="1" type="ORF">HPB48_010348</name>
</gene>
<sequence>MDADISAIIADQPKKCQVFDLFRSGYLLATTGKAPKYAAPPYIKRVSGFGPGYVRLFFQTDRTIVLYTSLEMLFHAKYVCLPDPSTLHTLRVPFADYKNCYVVQHGKYNSDFHPWGFGQEQQMQEIQQQLVE</sequence>
<reference evidence="1 2" key="1">
    <citation type="journal article" date="2020" name="Cell">
        <title>Large-Scale Comparative Analyses of Tick Genomes Elucidate Their Genetic Diversity and Vector Capacities.</title>
        <authorList>
            <consortium name="Tick Genome and Microbiome Consortium (TIGMIC)"/>
            <person name="Jia N."/>
            <person name="Wang J."/>
            <person name="Shi W."/>
            <person name="Du L."/>
            <person name="Sun Y."/>
            <person name="Zhan W."/>
            <person name="Jiang J.F."/>
            <person name="Wang Q."/>
            <person name="Zhang B."/>
            <person name="Ji P."/>
            <person name="Bell-Sakyi L."/>
            <person name="Cui X.M."/>
            <person name="Yuan T.T."/>
            <person name="Jiang B.G."/>
            <person name="Yang W.F."/>
            <person name="Lam T.T."/>
            <person name="Chang Q.C."/>
            <person name="Ding S.J."/>
            <person name="Wang X.J."/>
            <person name="Zhu J.G."/>
            <person name="Ruan X.D."/>
            <person name="Zhao L."/>
            <person name="Wei J.T."/>
            <person name="Ye R.Z."/>
            <person name="Que T.C."/>
            <person name="Du C.H."/>
            <person name="Zhou Y.H."/>
            <person name="Cheng J.X."/>
            <person name="Dai P.F."/>
            <person name="Guo W.B."/>
            <person name="Han X.H."/>
            <person name="Huang E.J."/>
            <person name="Li L.F."/>
            <person name="Wei W."/>
            <person name="Gao Y.C."/>
            <person name="Liu J.Z."/>
            <person name="Shao H.Z."/>
            <person name="Wang X."/>
            <person name="Wang C.C."/>
            <person name="Yang T.C."/>
            <person name="Huo Q.B."/>
            <person name="Li W."/>
            <person name="Chen H.Y."/>
            <person name="Chen S.E."/>
            <person name="Zhou L.G."/>
            <person name="Ni X.B."/>
            <person name="Tian J.H."/>
            <person name="Sheng Y."/>
            <person name="Liu T."/>
            <person name="Pan Y.S."/>
            <person name="Xia L.Y."/>
            <person name="Li J."/>
            <person name="Zhao F."/>
            <person name="Cao W.C."/>
        </authorList>
    </citation>
    <scope>NUCLEOTIDE SEQUENCE [LARGE SCALE GENOMIC DNA]</scope>
    <source>
        <strain evidence="1">HaeL-2018</strain>
    </source>
</reference>
<name>A0A9J6GTJ8_HAELO</name>